<dbReference type="SUPFAM" id="SSF54529">
    <property type="entry name" value="Mitochondrial glycoprotein MAM33-like"/>
    <property type="match status" value="1"/>
</dbReference>
<dbReference type="OMA" id="QYLGPSF"/>
<reference evidence="1" key="1">
    <citation type="journal article" date="2008" name="BMC Genomics">
        <title>A conifer genomics resource of 200,000 spruce (Picea spp.) ESTs and 6,464 high-quality, sequence-finished full-length cDNAs for Sitka spruce (Picea sitchensis).</title>
        <authorList>
            <person name="Ralph S.G."/>
            <person name="Chun H.J."/>
            <person name="Kolosova N."/>
            <person name="Cooper D."/>
            <person name="Oddy C."/>
            <person name="Ritland C.E."/>
            <person name="Kirkpatrick R."/>
            <person name="Moore R."/>
            <person name="Barber S."/>
            <person name="Holt R.A."/>
            <person name="Jones S.J."/>
            <person name="Marra M.A."/>
            <person name="Douglas C.J."/>
            <person name="Ritland K."/>
            <person name="Bohlmann J."/>
        </authorList>
    </citation>
    <scope>NUCLEOTIDE SEQUENCE</scope>
    <source>
        <tissue evidence="1">Green portion of the leader tissue</tissue>
    </source>
</reference>
<sequence length="256" mass="29110">MSLFYAVRRAASSVAPEAFRALKHHRFIHSAIGSAFQNRCRKEIIKGTPWVSSRKATSIAVYTKSNGNLLELLEDEIQCALESDPPTEDAKLPGTIDWEIEDILGNQAVMLRKKYGNEDIQVEVVPGDMDDDDDEEEDGDSNIASVEPHVYLTVTICKGEGPFVEFICTGYDKEVSIDAMAFKHPYKNTSDEGDRIPYDGPDFNDLDENLQKAFHKYLEVRGIKPGLANYLSEYMINKERKEYINWLKTVKEYIEK</sequence>
<dbReference type="InterPro" id="IPR003428">
    <property type="entry name" value="MAM33"/>
</dbReference>
<accession>A9NZK2</accession>
<dbReference type="AlphaFoldDB" id="A9NZK2"/>
<name>A9NZK2_PICSI</name>
<dbReference type="PANTHER" id="PTHR10826">
    <property type="entry name" value="COMPLEMENT COMPONENT 1"/>
    <property type="match status" value="1"/>
</dbReference>
<evidence type="ECO:0008006" key="2">
    <source>
        <dbReference type="Google" id="ProtNLM"/>
    </source>
</evidence>
<dbReference type="InterPro" id="IPR036561">
    <property type="entry name" value="MAM33_sf"/>
</dbReference>
<dbReference type="Pfam" id="PF02330">
    <property type="entry name" value="MAM33"/>
    <property type="match status" value="1"/>
</dbReference>
<protein>
    <recommendedName>
        <fullName evidence="2">Mitochondrial glycoprotein</fullName>
    </recommendedName>
</protein>
<dbReference type="Gene3D" id="3.10.280.10">
    <property type="entry name" value="Mitochondrial glycoprotein"/>
    <property type="match status" value="1"/>
</dbReference>
<dbReference type="PANTHER" id="PTHR10826:SF41">
    <property type="entry name" value="MITOCHONDRIAL GLYCOPROTEIN FAMILY PROTEIN"/>
    <property type="match status" value="1"/>
</dbReference>
<proteinExistence type="evidence at transcript level"/>
<organism evidence="1">
    <name type="scientific">Picea sitchensis</name>
    <name type="common">Sitka spruce</name>
    <name type="synonym">Pinus sitchensis</name>
    <dbReference type="NCBI Taxonomy" id="3332"/>
    <lineage>
        <taxon>Eukaryota</taxon>
        <taxon>Viridiplantae</taxon>
        <taxon>Streptophyta</taxon>
        <taxon>Embryophyta</taxon>
        <taxon>Tracheophyta</taxon>
        <taxon>Spermatophyta</taxon>
        <taxon>Pinopsida</taxon>
        <taxon>Pinidae</taxon>
        <taxon>Conifers I</taxon>
        <taxon>Pinales</taxon>
        <taxon>Pinaceae</taxon>
        <taxon>Picea</taxon>
    </lineage>
</organism>
<evidence type="ECO:0000313" key="1">
    <source>
        <dbReference type="EMBL" id="ABK26063.1"/>
    </source>
</evidence>
<dbReference type="GO" id="GO:0005759">
    <property type="term" value="C:mitochondrial matrix"/>
    <property type="evidence" value="ECO:0007669"/>
    <property type="project" value="InterPro"/>
</dbReference>
<dbReference type="EMBL" id="EF086807">
    <property type="protein sequence ID" value="ABK26063.1"/>
    <property type="molecule type" value="mRNA"/>
</dbReference>